<dbReference type="SUPFAM" id="SSF82866">
    <property type="entry name" value="Multidrug efflux transporter AcrB transmembrane domain"/>
    <property type="match status" value="2"/>
</dbReference>
<feature type="transmembrane region" description="Helical" evidence="6">
    <location>
        <begin position="857"/>
        <end position="876"/>
    </location>
</feature>
<feature type="transmembrane region" description="Helical" evidence="6">
    <location>
        <begin position="658"/>
        <end position="675"/>
    </location>
</feature>
<feature type="transmembrane region" description="Helical" evidence="6">
    <location>
        <begin position="824"/>
        <end position="845"/>
    </location>
</feature>
<keyword evidence="4 6" id="KW-1133">Transmembrane helix</keyword>
<dbReference type="InterPro" id="IPR004869">
    <property type="entry name" value="MMPL_dom"/>
</dbReference>
<evidence type="ECO:0000256" key="5">
    <source>
        <dbReference type="ARBA" id="ARBA00023136"/>
    </source>
</evidence>
<dbReference type="Proteomes" id="UP000559010">
    <property type="component" value="Unassembled WGS sequence"/>
</dbReference>
<dbReference type="Pfam" id="PF13847">
    <property type="entry name" value="Methyltransf_31"/>
    <property type="match status" value="1"/>
</dbReference>
<dbReference type="SUPFAM" id="SSF69593">
    <property type="entry name" value="Glycerol-3-phosphate (1)-acyltransferase"/>
    <property type="match status" value="1"/>
</dbReference>
<dbReference type="InterPro" id="IPR025714">
    <property type="entry name" value="Methyltranfer_dom"/>
</dbReference>
<dbReference type="InterPro" id="IPR002123">
    <property type="entry name" value="Plipid/glycerol_acylTrfase"/>
</dbReference>
<sequence length="1276" mass="145393">MNNFFFFLYQKTEKYRRVFIGLLVLLVCMMTYVAFQVKLEENILNLVPNDKSIVEAESVLNKLKMNEQIVVHIYSDSAEAESLIRIAHEKADSIRLHGSEFIDSVRLEFSDASINSFYEYYLQHIPFYLNDEDYKRLEDQVSEKGIEKTVSNNLKNLMSPVGMVTKQFLLKDPFGMVGKPLQRMRDLNKGGQIGLYKNHVITEDQKHLIFFIDLKNSASETRNNGELIDLLENISGQIDPGYHFEYFGKAAVAVGNAKQIKNDILLTVNLALVVIFIFVGLFYRNLHSFFLILLPGAFGGLMGVAFLVMIRPSISVISLGIGSVLIGITLDFALHLITHYQHEKNVKQLFSDISLPILISSLTTSSAFFCLLFIGSRALQDLGLFAGVSVLFAALFTLIVLPHLVVRRKNQPEVKNNFIQKLMDKVAAYPFHKKKIFIGLFILVTTISLFTWRNYEFESDMLNLNYMSPQLREYQDNLNDISDYTVNNVYLVTSGVDIWEAIENNDTVVKTIKEAQEDSLIIGSFTVNDLLPGKEEQELKLKRWNEFWQDHSPEKVIGQLDSQAINKGFKAGVFNGLANVIEKEYNGISTSQALEYLDHFGGNMVVNFDGKTGIVSNVKLSDENKLAFIERVKDLPGVIVLDQGHFTRKLVTLLNRDFSFLFNISLIVVFLIIFLSYGRIELALITFAPIALSWLWTLGVMGLFGLKFNIINIIICTFIFGLGIDYSIFMVRGLTQKYKYNKGDIVSFKQSIILSAITTLVGIGVLIFAGHPALKSIALLAIIGIVSVILLTFIIPPILYDLLIQKRKDKGNIPFTFLKISNTFFGFSLFVIGCLILAILIPIFKIPIGSAKMKKRLYHKLLQFCGKVIIFSAFIVNKRTINKEILNFKKPSIIIANHHSFMDILVLLALHHKIVMVTNDWVYNSPFFGKVIQYADFILSSDGIENQVPKINELIKDGYSILIFPEGTRQPDFKLGRFKKGAFYLADLFNLDIQPILLHGTNYILPKRDSFFLKSGTLTIKALPRISFDDLSFGEGYSQRTKKISKFFKVEYDKLRNELEYPEFFKDKLISNYIYKGPVIEWYLRIKYKLEGNYKLFHDLVPKKGKIVDVGCGYGLMSYALAYSSSEREVIAIDYDDDKISVAQNCPDYPQNIKFYESDVVMFDYSKSDAFIVSDVLHYLTAEKQLNLLKKLTQNLNEGGRIIIRDGDREKVDRHNGTKLTEYFSTGTGFNKTENKLNYIAGSMIKEFADEAKLKFRLIDNNKLTSNIIFVMEKVN</sequence>
<feature type="transmembrane region" description="Helical" evidence="6">
    <location>
        <begin position="316"/>
        <end position="337"/>
    </location>
</feature>
<evidence type="ECO:0000256" key="3">
    <source>
        <dbReference type="ARBA" id="ARBA00022692"/>
    </source>
</evidence>
<dbReference type="SMART" id="SM00563">
    <property type="entry name" value="PlsC"/>
    <property type="match status" value="1"/>
</dbReference>
<feature type="transmembrane region" description="Helical" evidence="6">
    <location>
        <begin position="349"/>
        <end position="376"/>
    </location>
</feature>
<dbReference type="InterPro" id="IPR029063">
    <property type="entry name" value="SAM-dependent_MTases_sf"/>
</dbReference>
<dbReference type="InterPro" id="IPR050545">
    <property type="entry name" value="Mycobact_MmpL"/>
</dbReference>
<evidence type="ECO:0000256" key="1">
    <source>
        <dbReference type="ARBA" id="ARBA00004651"/>
    </source>
</evidence>
<evidence type="ECO:0000256" key="6">
    <source>
        <dbReference type="SAM" id="Phobius"/>
    </source>
</evidence>
<feature type="transmembrane region" description="Helical" evidence="6">
    <location>
        <begin position="682"/>
        <end position="704"/>
    </location>
</feature>
<feature type="transmembrane region" description="Helical" evidence="6">
    <location>
        <begin position="777"/>
        <end position="803"/>
    </location>
</feature>
<dbReference type="Gene3D" id="3.40.50.150">
    <property type="entry name" value="Vaccinia Virus protein VP39"/>
    <property type="match status" value="1"/>
</dbReference>
<comment type="caution">
    <text evidence="8">The sequence shown here is derived from an EMBL/GenBank/DDBJ whole genome shotgun (WGS) entry which is preliminary data.</text>
</comment>
<dbReference type="PROSITE" id="PS50172">
    <property type="entry name" value="BRCT"/>
    <property type="match status" value="1"/>
</dbReference>
<dbReference type="GO" id="GO:0005886">
    <property type="term" value="C:plasma membrane"/>
    <property type="evidence" value="ECO:0007669"/>
    <property type="project" value="UniProtKB-SubCell"/>
</dbReference>
<dbReference type="CDD" id="cd02440">
    <property type="entry name" value="AdoMet_MTases"/>
    <property type="match status" value="1"/>
</dbReference>
<reference evidence="8 9" key="1">
    <citation type="submission" date="2020-04" db="EMBL/GenBank/DDBJ databases">
        <title>Flammeovirgaceae bacterium KN852 isolated from deep sea.</title>
        <authorList>
            <person name="Zhang D.-C."/>
        </authorList>
    </citation>
    <scope>NUCLEOTIDE SEQUENCE [LARGE SCALE GENOMIC DNA]</scope>
    <source>
        <strain evidence="8 9">KN852</strain>
    </source>
</reference>
<name>A0A848J003_9BACT</name>
<dbReference type="Pfam" id="PF01553">
    <property type="entry name" value="Acyltransferase"/>
    <property type="match status" value="1"/>
</dbReference>
<protein>
    <submittedName>
        <fullName evidence="8">MMPL family transporter</fullName>
    </submittedName>
</protein>
<dbReference type="GO" id="GO:0016746">
    <property type="term" value="F:acyltransferase activity"/>
    <property type="evidence" value="ECO:0007669"/>
    <property type="project" value="InterPro"/>
</dbReference>
<dbReference type="RefSeq" id="WP_169678846.1">
    <property type="nucleotide sequence ID" value="NZ_JABBNU010000003.1"/>
</dbReference>
<keyword evidence="5 6" id="KW-0472">Membrane</keyword>
<feature type="domain" description="BRCT" evidence="7">
    <location>
        <begin position="819"/>
        <end position="939"/>
    </location>
</feature>
<gene>
    <name evidence="8" type="ORF">HH304_05670</name>
</gene>
<evidence type="ECO:0000256" key="2">
    <source>
        <dbReference type="ARBA" id="ARBA00022475"/>
    </source>
</evidence>
<organism evidence="8 9">
    <name type="scientific">Marinigracilibium pacificum</name>
    <dbReference type="NCBI Taxonomy" id="2729599"/>
    <lineage>
        <taxon>Bacteria</taxon>
        <taxon>Pseudomonadati</taxon>
        <taxon>Bacteroidota</taxon>
        <taxon>Cytophagia</taxon>
        <taxon>Cytophagales</taxon>
        <taxon>Flammeovirgaceae</taxon>
        <taxon>Marinigracilibium</taxon>
    </lineage>
</organism>
<evidence type="ECO:0000313" key="9">
    <source>
        <dbReference type="Proteomes" id="UP000559010"/>
    </source>
</evidence>
<accession>A0A848J003</accession>
<dbReference type="Gene3D" id="1.20.1640.10">
    <property type="entry name" value="Multidrug efflux transporter AcrB transmembrane domain"/>
    <property type="match status" value="2"/>
</dbReference>
<evidence type="ECO:0000256" key="4">
    <source>
        <dbReference type="ARBA" id="ARBA00022989"/>
    </source>
</evidence>
<comment type="subcellular location">
    <subcellularLocation>
        <location evidence="1">Cell membrane</location>
        <topology evidence="1">Multi-pass membrane protein</topology>
    </subcellularLocation>
</comment>
<dbReference type="InterPro" id="IPR001357">
    <property type="entry name" value="BRCT_dom"/>
</dbReference>
<dbReference type="CDD" id="cd07989">
    <property type="entry name" value="LPLAT_AGPAT-like"/>
    <property type="match status" value="1"/>
</dbReference>
<dbReference type="PANTHER" id="PTHR33406">
    <property type="entry name" value="MEMBRANE PROTEIN MJ1562-RELATED"/>
    <property type="match status" value="1"/>
</dbReference>
<evidence type="ECO:0000259" key="7">
    <source>
        <dbReference type="PROSITE" id="PS50172"/>
    </source>
</evidence>
<feature type="transmembrane region" description="Helical" evidence="6">
    <location>
        <begin position="436"/>
        <end position="455"/>
    </location>
</feature>
<evidence type="ECO:0000313" key="8">
    <source>
        <dbReference type="EMBL" id="NMM47880.1"/>
    </source>
</evidence>
<feature type="transmembrane region" description="Helical" evidence="6">
    <location>
        <begin position="752"/>
        <end position="771"/>
    </location>
</feature>
<dbReference type="PANTHER" id="PTHR33406:SF13">
    <property type="entry name" value="MEMBRANE PROTEIN YDFJ"/>
    <property type="match status" value="1"/>
</dbReference>
<keyword evidence="9" id="KW-1185">Reference proteome</keyword>
<proteinExistence type="predicted"/>
<dbReference type="Pfam" id="PF03176">
    <property type="entry name" value="MMPL"/>
    <property type="match status" value="1"/>
</dbReference>
<feature type="transmembrane region" description="Helical" evidence="6">
    <location>
        <begin position="710"/>
        <end position="731"/>
    </location>
</feature>
<keyword evidence="3 6" id="KW-0812">Transmembrane</keyword>
<dbReference type="EMBL" id="JABBNU010000003">
    <property type="protein sequence ID" value="NMM47880.1"/>
    <property type="molecule type" value="Genomic_DNA"/>
</dbReference>
<feature type="transmembrane region" description="Helical" evidence="6">
    <location>
        <begin position="382"/>
        <end position="406"/>
    </location>
</feature>
<dbReference type="AlphaFoldDB" id="A0A848J003"/>
<feature type="transmembrane region" description="Helical" evidence="6">
    <location>
        <begin position="290"/>
        <end position="310"/>
    </location>
</feature>
<feature type="transmembrane region" description="Helical" evidence="6">
    <location>
        <begin position="264"/>
        <end position="283"/>
    </location>
</feature>
<dbReference type="SUPFAM" id="SSF53335">
    <property type="entry name" value="S-adenosyl-L-methionine-dependent methyltransferases"/>
    <property type="match status" value="1"/>
</dbReference>
<keyword evidence="2" id="KW-1003">Cell membrane</keyword>